<organism evidence="1 2">
    <name type="scientific">Paenibacillus ferrarius</name>
    <dbReference type="NCBI Taxonomy" id="1469647"/>
    <lineage>
        <taxon>Bacteria</taxon>
        <taxon>Bacillati</taxon>
        <taxon>Bacillota</taxon>
        <taxon>Bacilli</taxon>
        <taxon>Bacillales</taxon>
        <taxon>Paenibacillaceae</taxon>
        <taxon>Paenibacillus</taxon>
    </lineage>
</organism>
<evidence type="ECO:0000313" key="1">
    <source>
        <dbReference type="EMBL" id="OPH61863.1"/>
    </source>
</evidence>
<sequence>MDFESLLEEVYETFPNGITNEDVVYLCIGTDRSTGDSLAPMVGSILTDLGYTNVYGTLDDPVHAMNLMDTLMILPSDKLVIAIDACLGRVTSIGNIRVFKGSIKAGAGVKKDLPAAGDYSITGIVNVGGYMEYEVLRNTRLSLVKNMADSIVDLILHRFQLESEADKNILIT</sequence>
<comment type="caution">
    <text evidence="1">The sequence shown here is derived from an EMBL/GenBank/DDBJ whole genome shotgun (WGS) entry which is preliminary data.</text>
</comment>
<gene>
    <name evidence="1" type="ORF">BC351_01070</name>
</gene>
<reference evidence="2" key="1">
    <citation type="submission" date="2016-07" db="EMBL/GenBank/DDBJ databases">
        <authorList>
            <person name="Florea S."/>
            <person name="Webb J.S."/>
            <person name="Jaromczyk J."/>
            <person name="Schardl C.L."/>
        </authorList>
    </citation>
    <scope>NUCLEOTIDE SEQUENCE [LARGE SCALE GENOMIC DNA]</scope>
    <source>
        <strain evidence="2">CY1</strain>
    </source>
</reference>
<dbReference type="EMBL" id="MBTG01000001">
    <property type="protein sequence ID" value="OPH61863.1"/>
    <property type="molecule type" value="Genomic_DNA"/>
</dbReference>
<dbReference type="Proteomes" id="UP000190626">
    <property type="component" value="Unassembled WGS sequence"/>
</dbReference>
<dbReference type="SUPFAM" id="SSF53163">
    <property type="entry name" value="HybD-like"/>
    <property type="match status" value="1"/>
</dbReference>
<protein>
    <submittedName>
        <fullName evidence="1">Spore protease YyaC</fullName>
    </submittedName>
</protein>
<dbReference type="InterPro" id="IPR023430">
    <property type="entry name" value="Pept_HybD-like_dom_sf"/>
</dbReference>
<proteinExistence type="predicted"/>
<dbReference type="Pfam" id="PF06866">
    <property type="entry name" value="DUF1256"/>
    <property type="match status" value="1"/>
</dbReference>
<dbReference type="NCBIfam" id="TIGR02841">
    <property type="entry name" value="spore_YyaC"/>
    <property type="match status" value="1"/>
</dbReference>
<dbReference type="GO" id="GO:0006508">
    <property type="term" value="P:proteolysis"/>
    <property type="evidence" value="ECO:0007669"/>
    <property type="project" value="UniProtKB-KW"/>
</dbReference>
<evidence type="ECO:0000313" key="2">
    <source>
        <dbReference type="Proteomes" id="UP000190626"/>
    </source>
</evidence>
<name>A0A1V4HTM5_9BACL</name>
<dbReference type="InterPro" id="IPR009665">
    <property type="entry name" value="YyaC"/>
</dbReference>
<dbReference type="GO" id="GO:0008233">
    <property type="term" value="F:peptidase activity"/>
    <property type="evidence" value="ECO:0007669"/>
    <property type="project" value="UniProtKB-KW"/>
</dbReference>
<dbReference type="OrthoDB" id="9815953at2"/>
<accession>A0A1V4HTM5</accession>
<dbReference type="STRING" id="1469647.BC351_01070"/>
<dbReference type="RefSeq" id="WP_079408863.1">
    <property type="nucleotide sequence ID" value="NZ_MBTG01000001.1"/>
</dbReference>
<keyword evidence="1" id="KW-0645">Protease</keyword>
<keyword evidence="2" id="KW-1185">Reference proteome</keyword>
<dbReference type="AlphaFoldDB" id="A0A1V4HTM5"/>
<keyword evidence="1" id="KW-0378">Hydrolase</keyword>